<comment type="caution">
    <text evidence="9">The sequence shown here is derived from an EMBL/GenBank/DDBJ whole genome shotgun (WGS) entry which is preliminary data.</text>
</comment>
<evidence type="ECO:0000313" key="10">
    <source>
        <dbReference type="Proteomes" id="UP000286716"/>
    </source>
</evidence>
<dbReference type="GO" id="GO:0016705">
    <property type="term" value="F:oxidoreductase activity, acting on paired donors, with incorporation or reduction of molecular oxygen"/>
    <property type="evidence" value="ECO:0007669"/>
    <property type="project" value="InterPro"/>
</dbReference>
<name>A0A428W186_AMYBA</name>
<dbReference type="PRINTS" id="PR00359">
    <property type="entry name" value="BP450"/>
</dbReference>
<dbReference type="GO" id="GO:0004497">
    <property type="term" value="F:monooxygenase activity"/>
    <property type="evidence" value="ECO:0007669"/>
    <property type="project" value="UniProtKB-KW"/>
</dbReference>
<dbReference type="EMBL" id="QHHU01000079">
    <property type="protein sequence ID" value="RSM36831.1"/>
    <property type="molecule type" value="Genomic_DNA"/>
</dbReference>
<keyword evidence="10" id="KW-1185">Reference proteome</keyword>
<evidence type="ECO:0000256" key="1">
    <source>
        <dbReference type="ARBA" id="ARBA00004660"/>
    </source>
</evidence>
<proteinExistence type="inferred from homology"/>
<dbReference type="InterPro" id="IPR002397">
    <property type="entry name" value="Cyt_P450_B"/>
</dbReference>
<evidence type="ECO:0000256" key="6">
    <source>
        <dbReference type="ARBA" id="ARBA00023004"/>
    </source>
</evidence>
<comment type="pathway">
    <text evidence="1">Antibiotic biosynthesis; vancomycin biosynthesis.</text>
</comment>
<keyword evidence="5" id="KW-0560">Oxidoreductase</keyword>
<evidence type="ECO:0000256" key="3">
    <source>
        <dbReference type="ARBA" id="ARBA00022617"/>
    </source>
</evidence>
<dbReference type="AlphaFoldDB" id="A0A428W186"/>
<dbReference type="SUPFAM" id="SSF48264">
    <property type="entry name" value="Cytochrome P450"/>
    <property type="match status" value="1"/>
</dbReference>
<protein>
    <submittedName>
        <fullName evidence="9">Cytochrome P450</fullName>
    </submittedName>
</protein>
<evidence type="ECO:0000256" key="7">
    <source>
        <dbReference type="ARBA" id="ARBA00023033"/>
    </source>
</evidence>
<dbReference type="GO" id="GO:0020037">
    <property type="term" value="F:heme binding"/>
    <property type="evidence" value="ECO:0007669"/>
    <property type="project" value="InterPro"/>
</dbReference>
<evidence type="ECO:0000256" key="4">
    <source>
        <dbReference type="ARBA" id="ARBA00022723"/>
    </source>
</evidence>
<evidence type="ECO:0000256" key="8">
    <source>
        <dbReference type="ARBA" id="ARBA00055433"/>
    </source>
</evidence>
<dbReference type="InterPro" id="IPR036396">
    <property type="entry name" value="Cyt_P450_sf"/>
</dbReference>
<dbReference type="Pfam" id="PF00067">
    <property type="entry name" value="p450"/>
    <property type="match status" value="1"/>
</dbReference>
<reference evidence="9 10" key="1">
    <citation type="submission" date="2018-05" db="EMBL/GenBank/DDBJ databases">
        <title>Evolution of GPA BGCs.</title>
        <authorList>
            <person name="Waglechner N."/>
            <person name="Wright G.D."/>
        </authorList>
    </citation>
    <scope>NUCLEOTIDE SEQUENCE [LARGE SCALE GENOMIC DNA]</scope>
    <source>
        <strain evidence="9 10">DSM 5908</strain>
    </source>
</reference>
<comment type="similarity">
    <text evidence="2">Belongs to the cytochrome P450 family.</text>
</comment>
<keyword evidence="6" id="KW-0408">Iron</keyword>
<sequence>MPFGEPAWLVTRYADARQVLGDRRFSTQLATEHDWARVIPMRAEMGILGLDAPDHPRLRRLVAKAFTAARIEGLRPWVRDLAHRLITDMTAEGDTADLAEQFALPFSVQVICELLGVPPEDRPKFRGWTDWVFSTVPISPEEFMANHAAFRGYMAALVDARREAPRDDLLSALIRAQDDEDTISSDELVDLANSLLLAGHETTASQVTNFVDVLLHDARGWSRLLADPDLVPSAVEELTRFVPLMSGSVFPRYAAEDVEVGGTLVRAGEGVLVSLGSADRDPGRFAEPDRLDLARENNVHLGYSHGAHHCFGAALARVELQEALRALLERLPGLEVAGEVTWKPQVSVRGVSQYTVGW</sequence>
<gene>
    <name evidence="9" type="ORF">DMA12_38975</name>
</gene>
<dbReference type="Gene3D" id="1.10.630.10">
    <property type="entry name" value="Cytochrome P450"/>
    <property type="match status" value="1"/>
</dbReference>
<organism evidence="9 10">
    <name type="scientific">Amycolatopsis balhimycina DSM 5908</name>
    <dbReference type="NCBI Taxonomy" id="1081091"/>
    <lineage>
        <taxon>Bacteria</taxon>
        <taxon>Bacillati</taxon>
        <taxon>Actinomycetota</taxon>
        <taxon>Actinomycetes</taxon>
        <taxon>Pseudonocardiales</taxon>
        <taxon>Pseudonocardiaceae</taxon>
        <taxon>Amycolatopsis</taxon>
    </lineage>
</organism>
<keyword evidence="4" id="KW-0479">Metal-binding</keyword>
<dbReference type="Proteomes" id="UP000286716">
    <property type="component" value="Unassembled WGS sequence"/>
</dbReference>
<dbReference type="FunFam" id="1.10.630.10:FF:000018">
    <property type="entry name" value="Cytochrome P450 monooxygenase"/>
    <property type="match status" value="1"/>
</dbReference>
<dbReference type="CDD" id="cd11031">
    <property type="entry name" value="Cyp158A-like"/>
    <property type="match status" value="1"/>
</dbReference>
<dbReference type="InterPro" id="IPR001128">
    <property type="entry name" value="Cyt_P450"/>
</dbReference>
<dbReference type="OrthoDB" id="141712at2"/>
<accession>A0A428W186</accession>
<keyword evidence="3" id="KW-0349">Heme</keyword>
<dbReference type="PANTHER" id="PTHR46696:SF1">
    <property type="entry name" value="CYTOCHROME P450 YJIB-RELATED"/>
    <property type="match status" value="1"/>
</dbReference>
<evidence type="ECO:0000256" key="2">
    <source>
        <dbReference type="ARBA" id="ARBA00010617"/>
    </source>
</evidence>
<keyword evidence="7" id="KW-0503">Monooxygenase</keyword>
<comment type="function">
    <text evidence="8">Involved in the coupling of aromatic side chains of the heptapeptide of vancomycin.</text>
</comment>
<dbReference type="GO" id="GO:0005506">
    <property type="term" value="F:iron ion binding"/>
    <property type="evidence" value="ECO:0007669"/>
    <property type="project" value="InterPro"/>
</dbReference>
<dbReference type="PANTHER" id="PTHR46696">
    <property type="entry name" value="P450, PUTATIVE (EUROFUNG)-RELATED"/>
    <property type="match status" value="1"/>
</dbReference>
<evidence type="ECO:0000313" key="9">
    <source>
        <dbReference type="EMBL" id="RSM36831.1"/>
    </source>
</evidence>
<evidence type="ECO:0000256" key="5">
    <source>
        <dbReference type="ARBA" id="ARBA00023002"/>
    </source>
</evidence>
<dbReference type="PRINTS" id="PR00385">
    <property type="entry name" value="P450"/>
</dbReference>